<evidence type="ECO:0000256" key="1">
    <source>
        <dbReference type="SAM" id="MobiDB-lite"/>
    </source>
</evidence>
<sequence>MFGSRIPAIRNLFLGAPAICGAEACLHSRIARRRNAIIFGGRDRGRGRPRVSSDPPEDGHSGDSQGQGSAHPER</sequence>
<dbReference type="Proteomes" id="UP001172102">
    <property type="component" value="Unassembled WGS sequence"/>
</dbReference>
<keyword evidence="3" id="KW-1185">Reference proteome</keyword>
<accession>A0AA40B021</accession>
<dbReference type="AlphaFoldDB" id="A0AA40B021"/>
<dbReference type="EMBL" id="JAUKUA010000002">
    <property type="protein sequence ID" value="KAK0725087.1"/>
    <property type="molecule type" value="Genomic_DNA"/>
</dbReference>
<reference evidence="2" key="1">
    <citation type="submission" date="2023-06" db="EMBL/GenBank/DDBJ databases">
        <title>Genome-scale phylogeny and comparative genomics of the fungal order Sordariales.</title>
        <authorList>
            <consortium name="Lawrence Berkeley National Laboratory"/>
            <person name="Hensen N."/>
            <person name="Bonometti L."/>
            <person name="Westerberg I."/>
            <person name="Brannstrom I.O."/>
            <person name="Guillou S."/>
            <person name="Cros-Aarteil S."/>
            <person name="Calhoun S."/>
            <person name="Haridas S."/>
            <person name="Kuo A."/>
            <person name="Mondo S."/>
            <person name="Pangilinan J."/>
            <person name="Riley R."/>
            <person name="Labutti K."/>
            <person name="Andreopoulos B."/>
            <person name="Lipzen A."/>
            <person name="Chen C."/>
            <person name="Yanf M."/>
            <person name="Daum C."/>
            <person name="Ng V."/>
            <person name="Clum A."/>
            <person name="Steindorff A."/>
            <person name="Ohm R."/>
            <person name="Martin F."/>
            <person name="Silar P."/>
            <person name="Natvig D."/>
            <person name="Lalanne C."/>
            <person name="Gautier V."/>
            <person name="Ament-Velasquez S.L."/>
            <person name="Kruys A."/>
            <person name="Hutchinson M.I."/>
            <person name="Powell A.J."/>
            <person name="Barry K."/>
            <person name="Miller A.N."/>
            <person name="Grigoriev I.V."/>
            <person name="Debuchy R."/>
            <person name="Gladieux P."/>
            <person name="Thoren M.H."/>
            <person name="Johannesson H."/>
        </authorList>
    </citation>
    <scope>NUCLEOTIDE SEQUENCE</scope>
    <source>
        <strain evidence="2">SMH4607-1</strain>
    </source>
</reference>
<feature type="region of interest" description="Disordered" evidence="1">
    <location>
        <begin position="38"/>
        <end position="74"/>
    </location>
</feature>
<evidence type="ECO:0000313" key="3">
    <source>
        <dbReference type="Proteomes" id="UP001172102"/>
    </source>
</evidence>
<comment type="caution">
    <text evidence="2">The sequence shown here is derived from an EMBL/GenBank/DDBJ whole genome shotgun (WGS) entry which is preliminary data.</text>
</comment>
<gene>
    <name evidence="2" type="ORF">B0H67DRAFT_569549</name>
</gene>
<name>A0AA40B021_9PEZI</name>
<proteinExistence type="predicted"/>
<evidence type="ECO:0000313" key="2">
    <source>
        <dbReference type="EMBL" id="KAK0725087.1"/>
    </source>
</evidence>
<organism evidence="2 3">
    <name type="scientific">Lasiosphaeris hirsuta</name>
    <dbReference type="NCBI Taxonomy" id="260670"/>
    <lineage>
        <taxon>Eukaryota</taxon>
        <taxon>Fungi</taxon>
        <taxon>Dikarya</taxon>
        <taxon>Ascomycota</taxon>
        <taxon>Pezizomycotina</taxon>
        <taxon>Sordariomycetes</taxon>
        <taxon>Sordariomycetidae</taxon>
        <taxon>Sordariales</taxon>
        <taxon>Lasiosphaeriaceae</taxon>
        <taxon>Lasiosphaeris</taxon>
    </lineage>
</organism>
<protein>
    <submittedName>
        <fullName evidence="2">Uncharacterized protein</fullName>
    </submittedName>
</protein>
<feature type="compositionally biased region" description="Low complexity" evidence="1">
    <location>
        <begin position="62"/>
        <end position="74"/>
    </location>
</feature>